<dbReference type="Proteomes" id="UP000736672">
    <property type="component" value="Unassembled WGS sequence"/>
</dbReference>
<dbReference type="GO" id="GO:0016787">
    <property type="term" value="F:hydrolase activity"/>
    <property type="evidence" value="ECO:0007669"/>
    <property type="project" value="UniProtKB-KW"/>
</dbReference>
<evidence type="ECO:0000256" key="2">
    <source>
        <dbReference type="ARBA" id="ARBA00022679"/>
    </source>
</evidence>
<dbReference type="InterPro" id="IPR029058">
    <property type="entry name" value="AB_hydrolase_fold"/>
</dbReference>
<dbReference type="PANTHER" id="PTHR32268">
    <property type="entry name" value="HOMOSERINE O-ACETYLTRANSFERASE"/>
    <property type="match status" value="1"/>
</dbReference>
<feature type="region of interest" description="Disordered" evidence="4">
    <location>
        <begin position="244"/>
        <end position="273"/>
    </location>
</feature>
<dbReference type="EMBL" id="JAGTJS010000005">
    <property type="protein sequence ID" value="KAH7268413.1"/>
    <property type="molecule type" value="Genomic_DNA"/>
</dbReference>
<accession>A0A9P9KU35</accession>
<evidence type="ECO:0000313" key="6">
    <source>
        <dbReference type="EMBL" id="KAH7268413.1"/>
    </source>
</evidence>
<reference evidence="6" key="1">
    <citation type="journal article" date="2021" name="Nat. Commun.">
        <title>Genetic determinants of endophytism in the Arabidopsis root mycobiome.</title>
        <authorList>
            <person name="Mesny F."/>
            <person name="Miyauchi S."/>
            <person name="Thiergart T."/>
            <person name="Pickel B."/>
            <person name="Atanasova L."/>
            <person name="Karlsson M."/>
            <person name="Huettel B."/>
            <person name="Barry K.W."/>
            <person name="Haridas S."/>
            <person name="Chen C."/>
            <person name="Bauer D."/>
            <person name="Andreopoulos W."/>
            <person name="Pangilinan J."/>
            <person name="LaButti K."/>
            <person name="Riley R."/>
            <person name="Lipzen A."/>
            <person name="Clum A."/>
            <person name="Drula E."/>
            <person name="Henrissat B."/>
            <person name="Kohler A."/>
            <person name="Grigoriev I.V."/>
            <person name="Martin F.M."/>
            <person name="Hacquard S."/>
        </authorList>
    </citation>
    <scope>NUCLEOTIDE SEQUENCE</scope>
    <source>
        <strain evidence="6">FSSC 5 MPI-SDFR-AT-0091</strain>
    </source>
</reference>
<dbReference type="PANTHER" id="PTHR32268:SF11">
    <property type="entry name" value="HOMOSERINE O-ACETYLTRANSFERASE"/>
    <property type="match status" value="1"/>
</dbReference>
<feature type="active site" evidence="3">
    <location>
        <position position="385"/>
    </location>
</feature>
<dbReference type="Pfam" id="PF00561">
    <property type="entry name" value="Abhydrolase_1"/>
    <property type="match status" value="1"/>
</dbReference>
<dbReference type="InterPro" id="IPR000073">
    <property type="entry name" value="AB_hydrolase_1"/>
</dbReference>
<keyword evidence="7" id="KW-1185">Reference proteome</keyword>
<dbReference type="GO" id="GO:0004414">
    <property type="term" value="F:homoserine O-acetyltransferase activity"/>
    <property type="evidence" value="ECO:0007669"/>
    <property type="project" value="TreeGrafter"/>
</dbReference>
<evidence type="ECO:0000256" key="4">
    <source>
        <dbReference type="SAM" id="MobiDB-lite"/>
    </source>
</evidence>
<dbReference type="Gene3D" id="3.40.50.1820">
    <property type="entry name" value="alpha/beta hydrolase"/>
    <property type="match status" value="1"/>
</dbReference>
<feature type="domain" description="AB hydrolase-1" evidence="5">
    <location>
        <begin position="60"/>
        <end position="391"/>
    </location>
</feature>
<evidence type="ECO:0000256" key="3">
    <source>
        <dbReference type="PIRSR" id="PIRSR000443-1"/>
    </source>
</evidence>
<dbReference type="OrthoDB" id="191364at2759"/>
<proteinExistence type="inferred from homology"/>
<sequence>MASKAILLDSNPHTNNYYAKLINHQKYALIPRLELETGQSLNNCPIAYRTWGSLNKDGDNALVVCHALTGSSDVSDWWNPLIGPGKALDPRYCFIFCGNVLGSPYGSASPVTINPATGRCYGTDFPSTTIRDDVHAHKLVLDALGVRQIAAVIGGSMGGMATLEWPLCTPQGYVRNIIPIATAADHSAWGISWAETQRQCIYADPKFKDGHYEPKPESQPSAGLAAARMIAMLTYRSCTSFDSRFGRKPQRHTKSTASNQLDIDKPKKPVGDYQHKEHVAIKGRKDKIAFSAQGYLHYQGEKFIKRFDANCFLHLSNKMDSHDVTRNRSTKLETGALKEVLGNIPPGALVVSVESDALFVPEQQEKLAACLPEASLEILESSDGHDGFLLEFEQLDRLIQLKLRTVLPHLYSSVASWDLASVPQSTQNNTVTEKSLVGETDGWW</sequence>
<organism evidence="6 7">
    <name type="scientific">Fusarium solani</name>
    <name type="common">Filamentous fungus</name>
    <dbReference type="NCBI Taxonomy" id="169388"/>
    <lineage>
        <taxon>Eukaryota</taxon>
        <taxon>Fungi</taxon>
        <taxon>Dikarya</taxon>
        <taxon>Ascomycota</taxon>
        <taxon>Pezizomycotina</taxon>
        <taxon>Sordariomycetes</taxon>
        <taxon>Hypocreomycetidae</taxon>
        <taxon>Hypocreales</taxon>
        <taxon>Nectriaceae</taxon>
        <taxon>Fusarium</taxon>
        <taxon>Fusarium solani species complex</taxon>
    </lineage>
</organism>
<feature type="active site" description="Nucleophile" evidence="3">
    <location>
        <position position="156"/>
    </location>
</feature>
<name>A0A9P9KU35_FUSSL</name>
<dbReference type="NCBIfam" id="NF001209">
    <property type="entry name" value="PRK00175.1"/>
    <property type="match status" value="1"/>
</dbReference>
<keyword evidence="6" id="KW-0378">Hydrolase</keyword>
<dbReference type="NCBIfam" id="TIGR01392">
    <property type="entry name" value="homoserO_Ac_trn"/>
    <property type="match status" value="1"/>
</dbReference>
<dbReference type="SUPFAM" id="SSF53474">
    <property type="entry name" value="alpha/beta-Hydrolases"/>
    <property type="match status" value="1"/>
</dbReference>
<dbReference type="GO" id="GO:0009092">
    <property type="term" value="P:homoserine metabolic process"/>
    <property type="evidence" value="ECO:0007669"/>
    <property type="project" value="TreeGrafter"/>
</dbReference>
<evidence type="ECO:0000256" key="1">
    <source>
        <dbReference type="ARBA" id="ARBA00006886"/>
    </source>
</evidence>
<protein>
    <submittedName>
        <fullName evidence="6">Alpha/Beta hydrolase protein</fullName>
    </submittedName>
</protein>
<dbReference type="HAMAP" id="MF_00296">
    <property type="entry name" value="MetX_acyltransf"/>
    <property type="match status" value="1"/>
</dbReference>
<comment type="similarity">
    <text evidence="1">Belongs to the AB hydrolase superfamily. MetX family.</text>
</comment>
<gene>
    <name evidence="6" type="ORF">B0J15DRAFT_510267</name>
</gene>
<evidence type="ECO:0000313" key="7">
    <source>
        <dbReference type="Proteomes" id="UP000736672"/>
    </source>
</evidence>
<feature type="active site" evidence="3">
    <location>
        <position position="356"/>
    </location>
</feature>
<dbReference type="InterPro" id="IPR008220">
    <property type="entry name" value="HAT_MetX-like"/>
</dbReference>
<keyword evidence="2" id="KW-0808">Transferase</keyword>
<evidence type="ECO:0000259" key="5">
    <source>
        <dbReference type="Pfam" id="PF00561"/>
    </source>
</evidence>
<dbReference type="AlphaFoldDB" id="A0A9P9KU35"/>
<comment type="caution">
    <text evidence="6">The sequence shown here is derived from an EMBL/GenBank/DDBJ whole genome shotgun (WGS) entry which is preliminary data.</text>
</comment>
<dbReference type="PIRSF" id="PIRSF000443">
    <property type="entry name" value="Homoser_Ac_trans"/>
    <property type="match status" value="1"/>
</dbReference>
<feature type="compositionally biased region" description="Basic and acidic residues" evidence="4">
    <location>
        <begin position="262"/>
        <end position="273"/>
    </location>
</feature>
<dbReference type="GO" id="GO:0009086">
    <property type="term" value="P:methionine biosynthetic process"/>
    <property type="evidence" value="ECO:0007669"/>
    <property type="project" value="TreeGrafter"/>
</dbReference>